<evidence type="ECO:0000256" key="10">
    <source>
        <dbReference type="SAM" id="MobiDB-lite"/>
    </source>
</evidence>
<reference evidence="11" key="1">
    <citation type="submission" date="2019-11" db="EMBL/GenBank/DDBJ databases">
        <authorList>
            <person name="Liu Y."/>
            <person name="Hou J."/>
            <person name="Li T.-Q."/>
            <person name="Guan C.-H."/>
            <person name="Wu X."/>
            <person name="Wu H.-Z."/>
            <person name="Ling F."/>
            <person name="Zhang R."/>
            <person name="Shi X.-G."/>
            <person name="Ren J.-P."/>
            <person name="Chen E.-F."/>
            <person name="Sun J.-M."/>
        </authorList>
    </citation>
    <scope>NUCLEOTIDE SEQUENCE</scope>
    <source>
        <strain evidence="11">Adult_tree_wgs_1</strain>
        <tissue evidence="11">Leaves</tissue>
    </source>
</reference>
<keyword evidence="4" id="KW-0963">Cytoplasm</keyword>
<evidence type="ECO:0000256" key="1">
    <source>
        <dbReference type="ARBA" id="ARBA00004123"/>
    </source>
</evidence>
<dbReference type="GO" id="GO:0005829">
    <property type="term" value="C:cytosol"/>
    <property type="evidence" value="ECO:0007669"/>
    <property type="project" value="UniProtKB-SubCell"/>
</dbReference>
<dbReference type="GO" id="GO:0006397">
    <property type="term" value="P:mRNA processing"/>
    <property type="evidence" value="ECO:0007669"/>
    <property type="project" value="UniProtKB-KW"/>
</dbReference>
<evidence type="ECO:0000256" key="6">
    <source>
        <dbReference type="ARBA" id="ARBA00023187"/>
    </source>
</evidence>
<dbReference type="PANTHER" id="PTHR12777">
    <property type="entry name" value="SMALL NUCLEAR RIBONUCLEOPROTEIN SM D2"/>
    <property type="match status" value="1"/>
</dbReference>
<sequence>MGPAAAKLYFDFRISLSTTATASNDPATATTSSAAGLRGSIVLPVPVIVAAIRLLPVTAVFVPSVVQVGGKTFFGPCAIGLLGICDTITATTTCSFELHRSDKESLKGARKIPVQMESNAADLYILCICRILEDGASRLMTMEMLILLLSYSEIARSRLMSLIMIMMTVYEYLWGDEEWMQAHLTVVNYVDIVAHILCTTVIAGIDNDGVLKMIVDVSYFFGHEWCTTFFCVTYESLALCVYGLHSSSTSSTLYPCRPRDYRDINTHYTSLRAPQQPHGCDSAFVDKSKKADTSYTEFQQLTAASRSPRRSCALSFSLSLSLLTAPTQTIDRSTTVDATSLPRDRRHPTGDRFPGVVSMSNPFGRPCGLLASVLGQLSPSGVFRGIRDGFRALISARLCLNAGVGDAVREGFVLAWVLSSGVFYLVRLCFHVSRCLLLLNEEQDEYLLTGDLGASIRISLGASPRHGCPPSLIVLPWNNKKLLGCIRAFDRHCNMMPENVREMWTEVPNTGKETLSERIVGMARLGESLVKTLVHLVIELVVLGVSIKIGTLETSLRVVFECFLLEKPELVTGSTELGLRLSRDQPLTESKASNPRPPQSSTIAAAILAPTLSQYGRFSPS</sequence>
<dbReference type="EMBL" id="WJXA01000005">
    <property type="protein sequence ID" value="KAF7143640.1"/>
    <property type="molecule type" value="Genomic_DNA"/>
</dbReference>
<accession>A0A834GZQ6</accession>
<evidence type="ECO:0000313" key="11">
    <source>
        <dbReference type="EMBL" id="KAF7143640.1"/>
    </source>
</evidence>
<dbReference type="GO" id="GO:0030532">
    <property type="term" value="C:small nuclear ribonucleoprotein complex"/>
    <property type="evidence" value="ECO:0007669"/>
    <property type="project" value="InterPro"/>
</dbReference>
<dbReference type="GO" id="GO:0008380">
    <property type="term" value="P:RNA splicing"/>
    <property type="evidence" value="ECO:0007669"/>
    <property type="project" value="UniProtKB-KW"/>
</dbReference>
<keyword evidence="12" id="KW-1185">Reference proteome</keyword>
<dbReference type="OrthoDB" id="437526at2759"/>
<comment type="caution">
    <text evidence="11">The sequence shown here is derived from an EMBL/GenBank/DDBJ whole genome shotgun (WGS) entry which is preliminary data.</text>
</comment>
<keyword evidence="8" id="KW-0687">Ribonucleoprotein</keyword>
<organism evidence="11 12">
    <name type="scientific">Rhododendron simsii</name>
    <name type="common">Sims's rhododendron</name>
    <dbReference type="NCBI Taxonomy" id="118357"/>
    <lineage>
        <taxon>Eukaryota</taxon>
        <taxon>Viridiplantae</taxon>
        <taxon>Streptophyta</taxon>
        <taxon>Embryophyta</taxon>
        <taxon>Tracheophyta</taxon>
        <taxon>Spermatophyta</taxon>
        <taxon>Magnoliopsida</taxon>
        <taxon>eudicotyledons</taxon>
        <taxon>Gunneridae</taxon>
        <taxon>Pentapetalae</taxon>
        <taxon>asterids</taxon>
        <taxon>Ericales</taxon>
        <taxon>Ericaceae</taxon>
        <taxon>Ericoideae</taxon>
        <taxon>Rhodoreae</taxon>
        <taxon>Rhododendron</taxon>
    </lineage>
</organism>
<comment type="similarity">
    <text evidence="3">Belongs to the snRNP core protein family.</text>
</comment>
<evidence type="ECO:0000313" key="12">
    <source>
        <dbReference type="Proteomes" id="UP000626092"/>
    </source>
</evidence>
<gene>
    <name evidence="11" type="ORF">RHSIM_Rhsim05G0112000</name>
</gene>
<dbReference type="AlphaFoldDB" id="A0A834GZQ6"/>
<evidence type="ECO:0000256" key="4">
    <source>
        <dbReference type="ARBA" id="ARBA00022490"/>
    </source>
</evidence>
<evidence type="ECO:0000256" key="5">
    <source>
        <dbReference type="ARBA" id="ARBA00022664"/>
    </source>
</evidence>
<dbReference type="InterPro" id="IPR010920">
    <property type="entry name" value="LSM_dom_sf"/>
</dbReference>
<dbReference type="InterPro" id="IPR027248">
    <property type="entry name" value="Sm_D2"/>
</dbReference>
<comment type="subcellular location">
    <subcellularLocation>
        <location evidence="2">Cytoplasm</location>
        <location evidence="2">Cytosol</location>
    </subcellularLocation>
    <subcellularLocation>
        <location evidence="1">Nucleus</location>
    </subcellularLocation>
</comment>
<protein>
    <recommendedName>
        <fullName evidence="9">snRNP core protein D2</fullName>
    </recommendedName>
</protein>
<keyword evidence="6" id="KW-0508">mRNA splicing</keyword>
<keyword evidence="5" id="KW-0507">mRNA processing</keyword>
<evidence type="ECO:0000256" key="3">
    <source>
        <dbReference type="ARBA" id="ARBA00008146"/>
    </source>
</evidence>
<evidence type="ECO:0000256" key="8">
    <source>
        <dbReference type="ARBA" id="ARBA00023274"/>
    </source>
</evidence>
<keyword evidence="7" id="KW-0539">Nucleus</keyword>
<feature type="compositionally biased region" description="Polar residues" evidence="10">
    <location>
        <begin position="585"/>
        <end position="601"/>
    </location>
</feature>
<name>A0A834GZQ6_RHOSS</name>
<evidence type="ECO:0000256" key="9">
    <source>
        <dbReference type="ARBA" id="ARBA00033125"/>
    </source>
</evidence>
<dbReference type="Proteomes" id="UP000626092">
    <property type="component" value="Unassembled WGS sequence"/>
</dbReference>
<proteinExistence type="inferred from homology"/>
<feature type="region of interest" description="Disordered" evidence="10">
    <location>
        <begin position="333"/>
        <end position="355"/>
    </location>
</feature>
<feature type="region of interest" description="Disordered" evidence="10">
    <location>
        <begin position="582"/>
        <end position="601"/>
    </location>
</feature>
<evidence type="ECO:0000256" key="7">
    <source>
        <dbReference type="ARBA" id="ARBA00023242"/>
    </source>
</evidence>
<evidence type="ECO:0000256" key="2">
    <source>
        <dbReference type="ARBA" id="ARBA00004514"/>
    </source>
</evidence>
<dbReference type="Gene3D" id="2.30.30.100">
    <property type="match status" value="1"/>
</dbReference>
<dbReference type="SUPFAM" id="SSF50182">
    <property type="entry name" value="Sm-like ribonucleoproteins"/>
    <property type="match status" value="1"/>
</dbReference>